<evidence type="ECO:0000313" key="1">
    <source>
        <dbReference type="EMBL" id="PVY93923.1"/>
    </source>
</evidence>
<gene>
    <name evidence="1" type="ORF">C7381_10858</name>
</gene>
<keyword evidence="2" id="KW-1185">Reference proteome</keyword>
<dbReference type="AlphaFoldDB" id="A0A2U1E1U4"/>
<protein>
    <submittedName>
        <fullName evidence="1">Uncharacterized protein</fullName>
    </submittedName>
</protein>
<evidence type="ECO:0000313" key="2">
    <source>
        <dbReference type="Proteomes" id="UP000245793"/>
    </source>
</evidence>
<name>A0A2U1E1U4_9FIRM</name>
<dbReference type="EMBL" id="QEKV01000008">
    <property type="protein sequence ID" value="PVY93923.1"/>
    <property type="molecule type" value="Genomic_DNA"/>
</dbReference>
<dbReference type="Proteomes" id="UP000245793">
    <property type="component" value="Unassembled WGS sequence"/>
</dbReference>
<proteinExistence type="predicted"/>
<dbReference type="RefSeq" id="WP_116480394.1">
    <property type="nucleotide sequence ID" value="NZ_QEKV01000008.1"/>
</dbReference>
<organism evidence="1 2">
    <name type="scientific">Ezakiella coagulans</name>
    <dbReference type="NCBI Taxonomy" id="46507"/>
    <lineage>
        <taxon>Bacteria</taxon>
        <taxon>Bacillati</taxon>
        <taxon>Bacillota</taxon>
        <taxon>Tissierellia</taxon>
        <taxon>Ezakiella</taxon>
    </lineage>
</organism>
<reference evidence="1 2" key="1">
    <citation type="submission" date="2018-04" db="EMBL/GenBank/DDBJ databases">
        <title>Genomic Encyclopedia of Type Strains, Phase IV (KMG-IV): sequencing the most valuable type-strain genomes for metagenomic binning, comparative biology and taxonomic classification.</title>
        <authorList>
            <person name="Goeker M."/>
        </authorList>
    </citation>
    <scope>NUCLEOTIDE SEQUENCE [LARGE SCALE GENOMIC DNA]</scope>
    <source>
        <strain evidence="1 2">DSM 20705</strain>
    </source>
</reference>
<sequence length="155" mass="18133">MNYTDLSLLPQNLNTKISIPFFNSQIFKREEIYSYNKKYDLKWKSAPNPVDKEVALMEKKMCNSDEYIKIKISELERFKSGFISEININCSNILYVGEYISLKESVAEFKDFKLYSALLIKTDENDKNYVENVYTIKINKDGSQKFLSDVVGFIN</sequence>
<accession>A0A2U1E1U4</accession>
<comment type="caution">
    <text evidence="1">The sequence shown here is derived from an EMBL/GenBank/DDBJ whole genome shotgun (WGS) entry which is preliminary data.</text>
</comment>